<dbReference type="Proteomes" id="UP001501115">
    <property type="component" value="Unassembled WGS sequence"/>
</dbReference>
<evidence type="ECO:0000313" key="2">
    <source>
        <dbReference type="Proteomes" id="UP001501115"/>
    </source>
</evidence>
<proteinExistence type="predicted"/>
<dbReference type="EMBL" id="BAABET010000006">
    <property type="protein sequence ID" value="GAA4320448.1"/>
    <property type="molecule type" value="Genomic_DNA"/>
</dbReference>
<gene>
    <name evidence="1" type="ORF">GCM10023086_44770</name>
</gene>
<keyword evidence="2" id="KW-1185">Reference proteome</keyword>
<protein>
    <submittedName>
        <fullName evidence="1">Uncharacterized protein</fullName>
    </submittedName>
</protein>
<accession>A0ABP8GA15</accession>
<organism evidence="1 2">
    <name type="scientific">Streptomyces venetus</name>
    <dbReference type="NCBI Taxonomy" id="1701086"/>
    <lineage>
        <taxon>Bacteria</taxon>
        <taxon>Bacillati</taxon>
        <taxon>Actinomycetota</taxon>
        <taxon>Actinomycetes</taxon>
        <taxon>Kitasatosporales</taxon>
        <taxon>Streptomycetaceae</taxon>
        <taxon>Streptomyces</taxon>
    </lineage>
</organism>
<comment type="caution">
    <text evidence="1">The sequence shown here is derived from an EMBL/GenBank/DDBJ whole genome shotgun (WGS) entry which is preliminary data.</text>
</comment>
<sequence>MRVTVEETPVGGLRHAADGENVCACTADGREPQVRVGIHNSSGRDLWAVLLDLTDGYASSPHLFRLPAWSTAAPSGARLSPGPAAGSGLLRLVAAGVTGGRDTGGPPAYGAGRWGTAQVVVRTQV</sequence>
<name>A0ABP8GA15_9ACTN</name>
<evidence type="ECO:0000313" key="1">
    <source>
        <dbReference type="EMBL" id="GAA4320448.1"/>
    </source>
</evidence>
<dbReference type="RefSeq" id="WP_345663363.1">
    <property type="nucleotide sequence ID" value="NZ_BAABET010000006.1"/>
</dbReference>
<reference evidence="2" key="1">
    <citation type="journal article" date="2019" name="Int. J. Syst. Evol. Microbiol.">
        <title>The Global Catalogue of Microorganisms (GCM) 10K type strain sequencing project: providing services to taxonomists for standard genome sequencing and annotation.</title>
        <authorList>
            <consortium name="The Broad Institute Genomics Platform"/>
            <consortium name="The Broad Institute Genome Sequencing Center for Infectious Disease"/>
            <person name="Wu L."/>
            <person name="Ma J."/>
        </authorList>
    </citation>
    <scope>NUCLEOTIDE SEQUENCE [LARGE SCALE GENOMIC DNA]</scope>
    <source>
        <strain evidence="2">JCM 31290</strain>
    </source>
</reference>